<dbReference type="AlphaFoldDB" id="A0A1J3GEZ9"/>
<feature type="signal peptide" evidence="2">
    <location>
        <begin position="1"/>
        <end position="22"/>
    </location>
</feature>
<feature type="region of interest" description="Disordered" evidence="1">
    <location>
        <begin position="51"/>
        <end position="88"/>
    </location>
</feature>
<protein>
    <submittedName>
        <fullName evidence="4">Uncharacterized protein</fullName>
    </submittedName>
</protein>
<dbReference type="EMBL" id="GEVL01023981">
    <property type="protein sequence ID" value="JAU53360.1"/>
    <property type="molecule type" value="Transcribed_RNA"/>
</dbReference>
<evidence type="ECO:0000256" key="1">
    <source>
        <dbReference type="SAM" id="MobiDB-lite"/>
    </source>
</evidence>
<name>A0A1J3GEZ9_NOCCA</name>
<accession>A0A1J3GEZ9</accession>
<proteinExistence type="predicted"/>
<keyword evidence="2" id="KW-0732">Signal</keyword>
<evidence type="ECO:0000313" key="3">
    <source>
        <dbReference type="EMBL" id="JAU45165.1"/>
    </source>
</evidence>
<gene>
    <name evidence="3" type="ORF">LC_TR19196_c2_g1_i1_g.64120</name>
    <name evidence="4" type="ORF">LE_TR5358_c18_g1_i1_g.17934</name>
</gene>
<reference evidence="4" key="1">
    <citation type="submission" date="2016-07" db="EMBL/GenBank/DDBJ databases">
        <title>De novo transcriptome assembly of four accessions of the metal hyperaccumulator plant Noccaea caerulescens.</title>
        <authorList>
            <person name="Blande D."/>
            <person name="Halimaa P."/>
            <person name="Tervahauta A.I."/>
            <person name="Aarts M.G."/>
            <person name="Karenlampi S.O."/>
        </authorList>
    </citation>
    <scope>NUCLEOTIDE SEQUENCE</scope>
</reference>
<evidence type="ECO:0000313" key="4">
    <source>
        <dbReference type="EMBL" id="JAU53360.1"/>
    </source>
</evidence>
<evidence type="ECO:0000256" key="2">
    <source>
        <dbReference type="SAM" id="SignalP"/>
    </source>
</evidence>
<sequence>MMVRSIVSSIIFFLLLVILSHCVHVKAFAAQMEHRKLSGGKESMTVRRNLEENGLEGSKIATPGSKSPKTKCLGSKRPPPISSKKIRS</sequence>
<feature type="chain" id="PRO_5009622248" evidence="2">
    <location>
        <begin position="23"/>
        <end position="88"/>
    </location>
</feature>
<organism evidence="4">
    <name type="scientific">Noccaea caerulescens</name>
    <name type="common">Alpine penny-cress</name>
    <name type="synonym">Thlaspi caerulescens</name>
    <dbReference type="NCBI Taxonomy" id="107243"/>
    <lineage>
        <taxon>Eukaryota</taxon>
        <taxon>Viridiplantae</taxon>
        <taxon>Streptophyta</taxon>
        <taxon>Embryophyta</taxon>
        <taxon>Tracheophyta</taxon>
        <taxon>Spermatophyta</taxon>
        <taxon>Magnoliopsida</taxon>
        <taxon>eudicotyledons</taxon>
        <taxon>Gunneridae</taxon>
        <taxon>Pentapetalae</taxon>
        <taxon>rosids</taxon>
        <taxon>malvids</taxon>
        <taxon>Brassicales</taxon>
        <taxon>Brassicaceae</taxon>
        <taxon>Coluteocarpeae</taxon>
        <taxon>Noccaea</taxon>
    </lineage>
</organism>
<dbReference type="EMBL" id="GEVK01007667">
    <property type="protein sequence ID" value="JAU45165.1"/>
    <property type="molecule type" value="Transcribed_RNA"/>
</dbReference>